<evidence type="ECO:0000256" key="6">
    <source>
        <dbReference type="ARBA" id="ARBA00023277"/>
    </source>
</evidence>
<dbReference type="OMA" id="FRWEDSV"/>
<evidence type="ECO:0000256" key="2">
    <source>
        <dbReference type="ARBA" id="ARBA00004834"/>
    </source>
</evidence>
<name>A0A0D1ZMS5_EXOME</name>
<accession>A0A0D1ZMS5</accession>
<dbReference type="Gene3D" id="2.60.40.1180">
    <property type="entry name" value="Golgi alpha-mannosidase II"/>
    <property type="match status" value="1"/>
</dbReference>
<comment type="function">
    <text evidence="8">Alpha-L-arabinofuranosidase involved in the degradation of arabinoxylan, a major component of plant hemicellulose. Acts only on small linear 1,5-alpha-linked L-arabinofuranosyl oligosaccharides.</text>
</comment>
<dbReference type="InterPro" id="IPR013780">
    <property type="entry name" value="Glyco_hydro_b"/>
</dbReference>
<dbReference type="SMART" id="SM00813">
    <property type="entry name" value="Alpha-L-AF_C"/>
    <property type="match status" value="1"/>
</dbReference>
<keyword evidence="6" id="KW-0119">Carbohydrate metabolism</keyword>
<dbReference type="SUPFAM" id="SSF51011">
    <property type="entry name" value="Glycosyl hydrolase domain"/>
    <property type="match status" value="1"/>
</dbReference>
<dbReference type="InterPro" id="IPR017853">
    <property type="entry name" value="GH"/>
</dbReference>
<dbReference type="AlphaFoldDB" id="A0A0D1ZMS5"/>
<dbReference type="Pfam" id="PF22848">
    <property type="entry name" value="ASD1_dom"/>
    <property type="match status" value="1"/>
</dbReference>
<dbReference type="RefSeq" id="XP_016219622.1">
    <property type="nucleotide sequence ID" value="XM_016374078.1"/>
</dbReference>
<evidence type="ECO:0000313" key="11">
    <source>
        <dbReference type="Proteomes" id="UP000054302"/>
    </source>
</evidence>
<dbReference type="HOGENOM" id="CLU_017810_1_0_1"/>
<reference evidence="10 11" key="1">
    <citation type="submission" date="2015-01" db="EMBL/GenBank/DDBJ databases">
        <title>The Genome Sequence of Exophiala mesophila CBS40295.</title>
        <authorList>
            <consortium name="The Broad Institute Genomics Platform"/>
            <person name="Cuomo C."/>
            <person name="de Hoog S."/>
            <person name="Gorbushina A."/>
            <person name="Stielow B."/>
            <person name="Teixiera M."/>
            <person name="Abouelleil A."/>
            <person name="Chapman S.B."/>
            <person name="Priest M."/>
            <person name="Young S.K."/>
            <person name="Wortman J."/>
            <person name="Nusbaum C."/>
            <person name="Birren B."/>
        </authorList>
    </citation>
    <scope>NUCLEOTIDE SEQUENCE [LARGE SCALE GENOMIC DNA]</scope>
    <source>
        <strain evidence="10 11">CBS 40295</strain>
    </source>
</reference>
<evidence type="ECO:0000256" key="4">
    <source>
        <dbReference type="ARBA" id="ARBA00012670"/>
    </source>
</evidence>
<dbReference type="Pfam" id="PF06964">
    <property type="entry name" value="Alpha-L-AF_C"/>
    <property type="match status" value="1"/>
</dbReference>
<dbReference type="SUPFAM" id="SSF51445">
    <property type="entry name" value="(Trans)glycosidases"/>
    <property type="match status" value="1"/>
</dbReference>
<dbReference type="Gene3D" id="3.20.20.80">
    <property type="entry name" value="Glycosidases"/>
    <property type="match status" value="1"/>
</dbReference>
<dbReference type="GO" id="GO:0046556">
    <property type="term" value="F:alpha-L-arabinofuranosidase activity"/>
    <property type="evidence" value="ECO:0007669"/>
    <property type="project" value="UniProtKB-EC"/>
</dbReference>
<dbReference type="STRING" id="212818.A0A0D1ZMS5"/>
<dbReference type="VEuPathDB" id="FungiDB:PV10_08978"/>
<dbReference type="EMBL" id="KN847526">
    <property type="protein sequence ID" value="KIV88048.1"/>
    <property type="molecule type" value="Genomic_DNA"/>
</dbReference>
<evidence type="ECO:0000256" key="7">
    <source>
        <dbReference type="ARBA" id="ARBA00023295"/>
    </source>
</evidence>
<gene>
    <name evidence="10" type="ORF">PV10_08978</name>
</gene>
<dbReference type="GeneID" id="27326823"/>
<comment type="pathway">
    <text evidence="2">Glycan metabolism; L-arabinan degradation.</text>
</comment>
<dbReference type="UniPathway" id="UPA00667"/>
<evidence type="ECO:0000313" key="10">
    <source>
        <dbReference type="EMBL" id="KIV88048.1"/>
    </source>
</evidence>
<dbReference type="Proteomes" id="UP000054302">
    <property type="component" value="Unassembled WGS sequence"/>
</dbReference>
<proteinExistence type="inferred from homology"/>
<keyword evidence="11" id="KW-1185">Reference proteome</keyword>
<evidence type="ECO:0000256" key="8">
    <source>
        <dbReference type="ARBA" id="ARBA00037415"/>
    </source>
</evidence>
<sequence length="509" mass="57312">MTSYTLTKGAPSITVFPSHKVSKVNRNLYAGFTEHMGRCVYGGIFDPSNSNADLIDSNGFRRDVIEVLRPLKIPVFRYPGGNFCATYHWQDGIGPIEKRPSRPELAWGAIETNHFGTDEFIKWCKAVDAEPYICLNFGTGTLDEAMAWVEYCNGKLDTYYANLRRNNGHEEPYNVKYWALGNEMWGPWQIEQMTQEAYAQRAAQWAKALKLLDPSINLVLCGKEGATTWDHYVLTHTLQPAGLSDLGETQHPLIDMHSIHLYTASADHYENVTAPLAAERNIEACSSLIDLAIIENKIPPGQKRPGICFDEWNVWSPTRAPGSKGAEEVYTLSDALAVAVWLNVFIRQSKHVEMACIAQSVNVISPLMTTPTGIIKQTTWWPYELFCRFMKGHAIAVQVACDFYEGPTRPEWLRAVKQTPYLDVSATISDDGWVSVAVVNMHLDQDMETTFAGHTDCSSIQVFTVTGRDAKVSNMGPNEEVKIQESKWQDKNGKFLFPRMSLVLLRWLL</sequence>
<comment type="similarity">
    <text evidence="3">Belongs to the glycosyl hydrolase 51 family.</text>
</comment>
<dbReference type="PANTHER" id="PTHR43576:SF3">
    <property type="entry name" value="ALPHA-L-ARABINOFURANOSIDASE C"/>
    <property type="match status" value="1"/>
</dbReference>
<dbReference type="GO" id="GO:0031222">
    <property type="term" value="P:arabinan catabolic process"/>
    <property type="evidence" value="ECO:0007669"/>
    <property type="project" value="UniProtKB-UniPathway"/>
</dbReference>
<feature type="domain" description="Alpha-L-arabinofuranosidase C-terminal" evidence="9">
    <location>
        <begin position="310"/>
        <end position="501"/>
    </location>
</feature>
<keyword evidence="5" id="KW-0378">Hydrolase</keyword>
<dbReference type="GO" id="GO:0046373">
    <property type="term" value="P:L-arabinose metabolic process"/>
    <property type="evidence" value="ECO:0007669"/>
    <property type="project" value="InterPro"/>
</dbReference>
<dbReference type="InterPro" id="IPR010720">
    <property type="entry name" value="Alpha-L-AF_C"/>
</dbReference>
<evidence type="ECO:0000256" key="3">
    <source>
        <dbReference type="ARBA" id="ARBA00007186"/>
    </source>
</evidence>
<evidence type="ECO:0000259" key="9">
    <source>
        <dbReference type="SMART" id="SM00813"/>
    </source>
</evidence>
<evidence type="ECO:0000256" key="5">
    <source>
        <dbReference type="ARBA" id="ARBA00022801"/>
    </source>
</evidence>
<dbReference type="InterPro" id="IPR055235">
    <property type="entry name" value="ASD1_cat"/>
</dbReference>
<dbReference type="EC" id="3.2.1.55" evidence="4"/>
<dbReference type="OrthoDB" id="3032304at2759"/>
<protein>
    <recommendedName>
        <fullName evidence="4">non-reducing end alpha-L-arabinofuranosidase</fullName>
        <ecNumber evidence="4">3.2.1.55</ecNumber>
    </recommendedName>
</protein>
<comment type="catalytic activity">
    <reaction evidence="1">
        <text>Hydrolysis of terminal non-reducing alpha-L-arabinofuranoside residues in alpha-L-arabinosides.</text>
        <dbReference type="EC" id="3.2.1.55"/>
    </reaction>
</comment>
<organism evidence="10 11">
    <name type="scientific">Exophiala mesophila</name>
    <name type="common">Black yeast-like fungus</name>
    <dbReference type="NCBI Taxonomy" id="212818"/>
    <lineage>
        <taxon>Eukaryota</taxon>
        <taxon>Fungi</taxon>
        <taxon>Dikarya</taxon>
        <taxon>Ascomycota</taxon>
        <taxon>Pezizomycotina</taxon>
        <taxon>Eurotiomycetes</taxon>
        <taxon>Chaetothyriomycetidae</taxon>
        <taxon>Chaetothyriales</taxon>
        <taxon>Herpotrichiellaceae</taxon>
        <taxon>Exophiala</taxon>
    </lineage>
</organism>
<dbReference type="PANTHER" id="PTHR43576">
    <property type="entry name" value="ALPHA-L-ARABINOFURANOSIDASE C-RELATED"/>
    <property type="match status" value="1"/>
</dbReference>
<keyword evidence="7" id="KW-0326">Glycosidase</keyword>
<evidence type="ECO:0000256" key="1">
    <source>
        <dbReference type="ARBA" id="ARBA00001462"/>
    </source>
</evidence>